<dbReference type="RefSeq" id="WP_040830820.1">
    <property type="nucleotide sequence ID" value="NZ_JBIAQY010000028.1"/>
</dbReference>
<keyword evidence="4" id="KW-0472">Membrane</keyword>
<comment type="subcellular location">
    <subcellularLocation>
        <location evidence="1">Membrane</location>
        <topology evidence="1">Multi-pass membrane protein</topology>
    </subcellularLocation>
</comment>
<keyword evidence="3" id="KW-1133">Transmembrane helix</keyword>
<protein>
    <submittedName>
        <fullName evidence="5">DoxX family membrane protein</fullName>
    </submittedName>
</protein>
<name>A0ABW6SEE1_9NOCA</name>
<gene>
    <name evidence="5" type="ORF">ACFYXQ_43380</name>
</gene>
<comment type="caution">
    <text evidence="5">The sequence shown here is derived from an EMBL/GenBank/DDBJ whole genome shotgun (WGS) entry which is preliminary data.</text>
</comment>
<evidence type="ECO:0000313" key="5">
    <source>
        <dbReference type="EMBL" id="MFF3574614.1"/>
    </source>
</evidence>
<dbReference type="InterPro" id="IPR032808">
    <property type="entry name" value="DoxX"/>
</dbReference>
<dbReference type="EMBL" id="JBIAQY010000028">
    <property type="protein sequence ID" value="MFF3574614.1"/>
    <property type="molecule type" value="Genomic_DNA"/>
</dbReference>
<keyword evidence="6" id="KW-1185">Reference proteome</keyword>
<organism evidence="5 6">
    <name type="scientific">Nocardia jiangxiensis</name>
    <dbReference type="NCBI Taxonomy" id="282685"/>
    <lineage>
        <taxon>Bacteria</taxon>
        <taxon>Bacillati</taxon>
        <taxon>Actinomycetota</taxon>
        <taxon>Actinomycetes</taxon>
        <taxon>Mycobacteriales</taxon>
        <taxon>Nocardiaceae</taxon>
        <taxon>Nocardia</taxon>
    </lineage>
</organism>
<reference evidence="5 6" key="1">
    <citation type="submission" date="2024-10" db="EMBL/GenBank/DDBJ databases">
        <title>The Natural Products Discovery Center: Release of the First 8490 Sequenced Strains for Exploring Actinobacteria Biosynthetic Diversity.</title>
        <authorList>
            <person name="Kalkreuter E."/>
            <person name="Kautsar S.A."/>
            <person name="Yang D."/>
            <person name="Bader C.D."/>
            <person name="Teijaro C.N."/>
            <person name="Fluegel L."/>
            <person name="Davis C.M."/>
            <person name="Simpson J.R."/>
            <person name="Lauterbach L."/>
            <person name="Steele A.D."/>
            <person name="Gui C."/>
            <person name="Meng S."/>
            <person name="Li G."/>
            <person name="Viehrig K."/>
            <person name="Ye F."/>
            <person name="Su P."/>
            <person name="Kiefer A.F."/>
            <person name="Nichols A."/>
            <person name="Cepeda A.J."/>
            <person name="Yan W."/>
            <person name="Fan B."/>
            <person name="Jiang Y."/>
            <person name="Adhikari A."/>
            <person name="Zheng C.-J."/>
            <person name="Schuster L."/>
            <person name="Cowan T.M."/>
            <person name="Smanski M.J."/>
            <person name="Chevrette M.G."/>
            <person name="De Carvalho L.P.S."/>
            <person name="Shen B."/>
        </authorList>
    </citation>
    <scope>NUCLEOTIDE SEQUENCE [LARGE SCALE GENOMIC DNA]</scope>
    <source>
        <strain evidence="5 6">NPDC002593</strain>
    </source>
</reference>
<dbReference type="Proteomes" id="UP001601992">
    <property type="component" value="Unassembled WGS sequence"/>
</dbReference>
<evidence type="ECO:0000256" key="3">
    <source>
        <dbReference type="ARBA" id="ARBA00022989"/>
    </source>
</evidence>
<accession>A0ABW6SEE1</accession>
<evidence type="ECO:0000256" key="1">
    <source>
        <dbReference type="ARBA" id="ARBA00004141"/>
    </source>
</evidence>
<keyword evidence="2" id="KW-0812">Transmembrane</keyword>
<evidence type="ECO:0000313" key="6">
    <source>
        <dbReference type="Proteomes" id="UP001601992"/>
    </source>
</evidence>
<evidence type="ECO:0000256" key="4">
    <source>
        <dbReference type="ARBA" id="ARBA00023136"/>
    </source>
</evidence>
<proteinExistence type="predicted"/>
<dbReference type="Pfam" id="PF07681">
    <property type="entry name" value="DoxX"/>
    <property type="match status" value="1"/>
</dbReference>
<evidence type="ECO:0000256" key="2">
    <source>
        <dbReference type="ARBA" id="ARBA00022692"/>
    </source>
</evidence>
<sequence length="280" mass="29968">MLLRRIARPLLATAFVVDGATMFIHPEPLTESRIAAKSPTDPARLVWIIAASRIGGGLLLALGAAPRVAALTLTATTIPVLLAEQEFRSESDPERRSARATAFVKDIGLLGGLLLAVADTEGKPSLGWRGRRAAREAADAISAALPSRAVPAGDNAVARHTRDVLEHRMHDALDTARTLAEQARHEAVDFTNAARPVITDTARERGAELAETALRHGERLLETTRTRGAELAETTRTRGAELAETTRHRGAELAETTRHRGAELAETVKHRLPNTAATAG</sequence>